<dbReference type="RefSeq" id="WP_161837590.1">
    <property type="nucleotide sequence ID" value="NZ_CP048000.1"/>
</dbReference>
<dbReference type="Gene3D" id="2.60.120.10">
    <property type="entry name" value="Jelly Rolls"/>
    <property type="match status" value="1"/>
</dbReference>
<gene>
    <name evidence="5" type="ORF">Ana3638_08220</name>
</gene>
<dbReference type="CDD" id="cd02208">
    <property type="entry name" value="cupin_RmlC-like"/>
    <property type="match status" value="1"/>
</dbReference>
<dbReference type="InterPro" id="IPR014710">
    <property type="entry name" value="RmlC-like_jellyroll"/>
</dbReference>
<dbReference type="AlphaFoldDB" id="A0A6P1TN42"/>
<keyword evidence="3" id="KW-0804">Transcription</keyword>
<keyword evidence="1" id="KW-0805">Transcription regulation</keyword>
<dbReference type="Pfam" id="PF12833">
    <property type="entry name" value="HTH_18"/>
    <property type="match status" value="1"/>
</dbReference>
<proteinExistence type="predicted"/>
<sequence>MNSSNFYEPHTHKDPSFPIIFHLDTMIKSQSQFLPHWHENIEILYVIKGTISVLSDASSITANKDEIIIINSNNVHYIQTLEEESKYYCLIIDRKFCEEIGIDTEEIVFQRLIKDRMVRDKFNVIKEEFFSQKALYKAKIKSVIMDLVICLYREHILSESALSNKPETNKIEMIKKAIRYIQSNYDKNISIAQIAEEAGVSKYYFCRIFKEITGYTTICFINILRCTNAKKLLLSGKYSVEEAAFACGFDNLSYFSKTYKKHMGCLPSSLKKR</sequence>
<keyword evidence="2" id="KW-0238">DNA-binding</keyword>
<dbReference type="Pfam" id="PF02311">
    <property type="entry name" value="AraC_binding"/>
    <property type="match status" value="1"/>
</dbReference>
<dbReference type="PROSITE" id="PS01124">
    <property type="entry name" value="HTH_ARAC_FAMILY_2"/>
    <property type="match status" value="1"/>
</dbReference>
<evidence type="ECO:0000256" key="1">
    <source>
        <dbReference type="ARBA" id="ARBA00023015"/>
    </source>
</evidence>
<evidence type="ECO:0000256" key="3">
    <source>
        <dbReference type="ARBA" id="ARBA00023163"/>
    </source>
</evidence>
<dbReference type="PANTHER" id="PTHR43280:SF28">
    <property type="entry name" value="HTH-TYPE TRANSCRIPTIONAL ACTIVATOR RHAS"/>
    <property type="match status" value="1"/>
</dbReference>
<name>A0A6P1TN42_9FIRM</name>
<organism evidence="5 6">
    <name type="scientific">Anaerocolumna sedimenticola</name>
    <dbReference type="NCBI Taxonomy" id="2696063"/>
    <lineage>
        <taxon>Bacteria</taxon>
        <taxon>Bacillati</taxon>
        <taxon>Bacillota</taxon>
        <taxon>Clostridia</taxon>
        <taxon>Lachnospirales</taxon>
        <taxon>Lachnospiraceae</taxon>
        <taxon>Anaerocolumna</taxon>
    </lineage>
</organism>
<protein>
    <submittedName>
        <fullName evidence="5">Helix-turn-helix domain-containing protein</fullName>
    </submittedName>
</protein>
<evidence type="ECO:0000313" key="6">
    <source>
        <dbReference type="Proteomes" id="UP000464314"/>
    </source>
</evidence>
<keyword evidence="6" id="KW-1185">Reference proteome</keyword>
<dbReference type="InterPro" id="IPR011051">
    <property type="entry name" value="RmlC_Cupin_sf"/>
</dbReference>
<evidence type="ECO:0000259" key="4">
    <source>
        <dbReference type="PROSITE" id="PS01124"/>
    </source>
</evidence>
<dbReference type="Proteomes" id="UP000464314">
    <property type="component" value="Chromosome"/>
</dbReference>
<dbReference type="PANTHER" id="PTHR43280">
    <property type="entry name" value="ARAC-FAMILY TRANSCRIPTIONAL REGULATOR"/>
    <property type="match status" value="1"/>
</dbReference>
<reference evidence="5 6" key="1">
    <citation type="submission" date="2020-01" db="EMBL/GenBank/DDBJ databases">
        <title>Genome analysis of Anaerocolumna sp. CBA3638.</title>
        <authorList>
            <person name="Kim J."/>
            <person name="Roh S.W."/>
        </authorList>
    </citation>
    <scope>NUCLEOTIDE SEQUENCE [LARGE SCALE GENOMIC DNA]</scope>
    <source>
        <strain evidence="5 6">CBA3638</strain>
    </source>
</reference>
<dbReference type="Gene3D" id="1.10.10.60">
    <property type="entry name" value="Homeodomain-like"/>
    <property type="match status" value="2"/>
</dbReference>
<dbReference type="EMBL" id="CP048000">
    <property type="protein sequence ID" value="QHQ60758.1"/>
    <property type="molecule type" value="Genomic_DNA"/>
</dbReference>
<dbReference type="SUPFAM" id="SSF51182">
    <property type="entry name" value="RmlC-like cupins"/>
    <property type="match status" value="1"/>
</dbReference>
<accession>A0A6P1TN42</accession>
<dbReference type="KEGG" id="anr:Ana3638_08220"/>
<dbReference type="GO" id="GO:0003700">
    <property type="term" value="F:DNA-binding transcription factor activity"/>
    <property type="evidence" value="ECO:0007669"/>
    <property type="project" value="InterPro"/>
</dbReference>
<dbReference type="GO" id="GO:0043565">
    <property type="term" value="F:sequence-specific DNA binding"/>
    <property type="evidence" value="ECO:0007669"/>
    <property type="project" value="InterPro"/>
</dbReference>
<dbReference type="SUPFAM" id="SSF46689">
    <property type="entry name" value="Homeodomain-like"/>
    <property type="match status" value="2"/>
</dbReference>
<dbReference type="InterPro" id="IPR003313">
    <property type="entry name" value="AraC-bd"/>
</dbReference>
<dbReference type="InterPro" id="IPR018060">
    <property type="entry name" value="HTH_AraC"/>
</dbReference>
<feature type="domain" description="HTH araC/xylS-type" evidence="4">
    <location>
        <begin position="175"/>
        <end position="273"/>
    </location>
</feature>
<evidence type="ECO:0000256" key="2">
    <source>
        <dbReference type="ARBA" id="ARBA00023125"/>
    </source>
</evidence>
<evidence type="ECO:0000313" key="5">
    <source>
        <dbReference type="EMBL" id="QHQ60758.1"/>
    </source>
</evidence>
<dbReference type="SMART" id="SM00342">
    <property type="entry name" value="HTH_ARAC"/>
    <property type="match status" value="1"/>
</dbReference>
<dbReference type="InterPro" id="IPR009057">
    <property type="entry name" value="Homeodomain-like_sf"/>
</dbReference>